<dbReference type="PeptideAtlas" id="Q21745"/>
<keyword evidence="5" id="KW-1267">Proteomics identification</keyword>
<dbReference type="STRING" id="6239.R05F9.9.1"/>
<dbReference type="AlphaFoldDB" id="Q21745"/>
<dbReference type="GeneID" id="173845"/>
<name>Q21745_CAEEL</name>
<dbReference type="eggNOG" id="ENOG502TGXU">
    <property type="taxonomic scope" value="Eukaryota"/>
</dbReference>
<keyword evidence="3" id="KW-1185">Reference proteome</keyword>
<protein>
    <submittedName>
        <fullName evidence="2">MSP domain-containing protein</fullName>
    </submittedName>
</protein>
<evidence type="ECO:0007829" key="5">
    <source>
        <dbReference type="PeptideAtlas" id="Q21745"/>
    </source>
</evidence>
<dbReference type="OrthoDB" id="5780929at2759"/>
<accession>Q21745</accession>
<feature type="region of interest" description="Disordered" evidence="1">
    <location>
        <begin position="268"/>
        <end position="294"/>
    </location>
</feature>
<dbReference type="CTD" id="173845"/>
<dbReference type="Bgee" id="WBGene00019892">
    <property type="expression patterns" value="Expressed in germ line (C elegans) and 4 other cell types or tissues"/>
</dbReference>
<dbReference type="KEGG" id="cel:CELE_R05F9.9"/>
<sequence length="294" mass="34143">MQRHERIRFFITEQCRNLDPTYRNYMYPKQILLGDVPLPLLPNSSLTFRVNSAEKICFRIRLSIDDSQEPLNIGIPLSQVESVSIKDHSAKHPEPALLFLLKKGALERFIQVCNPLLGELHTYHGRKRKMLTYLTVILGMDPHLEQPNPVYCRVSLMANKFTFPFGTAKKILLKDLPIMWQEVLDKQYDRRLKTGIHHDRERMAEMDDEAWDWLMSFLNVKWDKCPSGGRWFVRDKDELETSVNEHNENLAIKREASPQDDLLAKPMKQIKYSDSDVGSPNSISSESSASIMTR</sequence>
<dbReference type="PaxDb" id="6239-R05F9.9"/>
<proteinExistence type="evidence at protein level"/>
<evidence type="ECO:0000313" key="2">
    <source>
        <dbReference type="EMBL" id="CCD69280.1"/>
    </source>
</evidence>
<evidence type="ECO:0000313" key="4">
    <source>
        <dbReference type="WormBase" id="R05F9.9"/>
    </source>
</evidence>
<dbReference type="RefSeq" id="NP_494892.2">
    <property type="nucleotide sequence ID" value="NM_062491.4"/>
</dbReference>
<dbReference type="UCSC" id="R05F9.9">
    <property type="organism name" value="c. elegans"/>
</dbReference>
<dbReference type="FunCoup" id="Q21745">
    <property type="interactions" value="951"/>
</dbReference>
<evidence type="ECO:0000256" key="1">
    <source>
        <dbReference type="SAM" id="MobiDB-lite"/>
    </source>
</evidence>
<dbReference type="AGR" id="WB:WBGene00019892"/>
<dbReference type="WormBase" id="R05F9.9">
    <property type="protein sequence ID" value="CE41921"/>
    <property type="gene ID" value="WBGene00019892"/>
</dbReference>
<dbReference type="InParanoid" id="Q21745"/>
<dbReference type="HOGENOM" id="CLU_084580_0_0_1"/>
<dbReference type="OMA" id="EAWDWLM"/>
<dbReference type="Proteomes" id="UP000001940">
    <property type="component" value="Chromosome II"/>
</dbReference>
<organism evidence="2 3">
    <name type="scientific">Caenorhabditis elegans</name>
    <dbReference type="NCBI Taxonomy" id="6239"/>
    <lineage>
        <taxon>Eukaryota</taxon>
        <taxon>Metazoa</taxon>
        <taxon>Ecdysozoa</taxon>
        <taxon>Nematoda</taxon>
        <taxon>Chromadorea</taxon>
        <taxon>Rhabditida</taxon>
        <taxon>Rhabditina</taxon>
        <taxon>Rhabditomorpha</taxon>
        <taxon>Rhabditoidea</taxon>
        <taxon>Rhabditidae</taxon>
        <taxon>Peloderinae</taxon>
        <taxon>Caenorhabditis</taxon>
    </lineage>
</organism>
<feature type="compositionally biased region" description="Low complexity" evidence="1">
    <location>
        <begin position="279"/>
        <end position="294"/>
    </location>
</feature>
<evidence type="ECO:0000313" key="3">
    <source>
        <dbReference type="Proteomes" id="UP000001940"/>
    </source>
</evidence>
<reference evidence="2 3" key="1">
    <citation type="journal article" date="1998" name="Science">
        <title>Genome sequence of the nematode C. elegans: a platform for investigating biology.</title>
        <authorList>
            <consortium name="The C. elegans sequencing consortium"/>
            <person name="Sulson J.E."/>
            <person name="Waterston R."/>
        </authorList>
    </citation>
    <scope>NUCLEOTIDE SEQUENCE [LARGE SCALE GENOMIC DNA]</scope>
    <source>
        <strain evidence="2 3">Bristol N2</strain>
    </source>
</reference>
<dbReference type="EMBL" id="BX284602">
    <property type="protein sequence ID" value="CCD69280.1"/>
    <property type="molecule type" value="Genomic_DNA"/>
</dbReference>
<gene>
    <name evidence="2" type="ORF">CELE_R05F9.9</name>
    <name evidence="2 4" type="ORF">R05F9.9</name>
</gene>